<dbReference type="GO" id="GO:0042884">
    <property type="term" value="P:microcin transport"/>
    <property type="evidence" value="ECO:0007669"/>
    <property type="project" value="TreeGrafter"/>
</dbReference>
<dbReference type="Pfam" id="PF00496">
    <property type="entry name" value="SBP_bac_5"/>
    <property type="match status" value="1"/>
</dbReference>
<dbReference type="KEGG" id="hdh:G5B40_01840"/>
<dbReference type="CDD" id="cd08497">
    <property type="entry name" value="MbnE-like"/>
    <property type="match status" value="1"/>
</dbReference>
<dbReference type="InterPro" id="IPR039424">
    <property type="entry name" value="SBP_5"/>
</dbReference>
<comment type="similarity">
    <text evidence="2">Belongs to the bacterial solute-binding protein 5 family.</text>
</comment>
<reference evidence="5 6" key="1">
    <citation type="submission" date="2020-02" db="EMBL/GenBank/DDBJ databases">
        <title>complete genome sequence of Rhodobacteraceae bacterium.</title>
        <authorList>
            <person name="Park J."/>
            <person name="Kim Y.-S."/>
            <person name="Kim K.-H."/>
        </authorList>
    </citation>
    <scope>NUCLEOTIDE SEQUENCE [LARGE SCALE GENOMIC DNA]</scope>
    <source>
        <strain evidence="5 6">RR4-56</strain>
    </source>
</reference>
<dbReference type="GO" id="GO:0015833">
    <property type="term" value="P:peptide transport"/>
    <property type="evidence" value="ECO:0007669"/>
    <property type="project" value="TreeGrafter"/>
</dbReference>
<dbReference type="SUPFAM" id="SSF53850">
    <property type="entry name" value="Periplasmic binding protein-like II"/>
    <property type="match status" value="1"/>
</dbReference>
<accession>A0A7M3T6S3</accession>
<dbReference type="Gene3D" id="3.40.190.10">
    <property type="entry name" value="Periplasmic binding protein-like II"/>
    <property type="match status" value="1"/>
</dbReference>
<dbReference type="AlphaFoldDB" id="A0A7M3T6S3"/>
<dbReference type="InterPro" id="IPR000914">
    <property type="entry name" value="SBP_5_dom"/>
</dbReference>
<gene>
    <name evidence="5" type="ORF">G5B40_01840</name>
</gene>
<organism evidence="5 6">
    <name type="scientific">Pikeienuella piscinae</name>
    <dbReference type="NCBI Taxonomy" id="2748098"/>
    <lineage>
        <taxon>Bacteria</taxon>
        <taxon>Pseudomonadati</taxon>
        <taxon>Pseudomonadota</taxon>
        <taxon>Alphaproteobacteria</taxon>
        <taxon>Rhodobacterales</taxon>
        <taxon>Paracoccaceae</taxon>
        <taxon>Pikeienuella</taxon>
    </lineage>
</organism>
<name>A0A7M3T6S3_9RHOB</name>
<feature type="domain" description="Solute-binding protein family 5" evidence="4">
    <location>
        <begin position="70"/>
        <end position="464"/>
    </location>
</feature>
<evidence type="ECO:0000256" key="2">
    <source>
        <dbReference type="ARBA" id="ARBA00005695"/>
    </source>
</evidence>
<evidence type="ECO:0000313" key="6">
    <source>
        <dbReference type="Proteomes" id="UP000503336"/>
    </source>
</evidence>
<keyword evidence="3" id="KW-0732">Signal</keyword>
<proteinExistence type="inferred from homology"/>
<dbReference type="Gene3D" id="3.10.105.10">
    <property type="entry name" value="Dipeptide-binding Protein, Domain 3"/>
    <property type="match status" value="1"/>
</dbReference>
<evidence type="ECO:0000313" key="5">
    <source>
        <dbReference type="EMBL" id="QIE57704.1"/>
    </source>
</evidence>
<keyword evidence="6" id="KW-1185">Reference proteome</keyword>
<comment type="subcellular location">
    <subcellularLocation>
        <location evidence="1">Periplasm</location>
    </subcellularLocation>
</comment>
<evidence type="ECO:0000259" key="4">
    <source>
        <dbReference type="Pfam" id="PF00496"/>
    </source>
</evidence>
<dbReference type="PIRSF" id="PIRSF002741">
    <property type="entry name" value="MppA"/>
    <property type="match status" value="1"/>
</dbReference>
<dbReference type="GO" id="GO:1904680">
    <property type="term" value="F:peptide transmembrane transporter activity"/>
    <property type="evidence" value="ECO:0007669"/>
    <property type="project" value="TreeGrafter"/>
</dbReference>
<dbReference type="Proteomes" id="UP000503336">
    <property type="component" value="Chromosome"/>
</dbReference>
<dbReference type="GO" id="GO:0030288">
    <property type="term" value="C:outer membrane-bounded periplasmic space"/>
    <property type="evidence" value="ECO:0007669"/>
    <property type="project" value="TreeGrafter"/>
</dbReference>
<dbReference type="EMBL" id="CP049056">
    <property type="protein sequence ID" value="QIE57704.1"/>
    <property type="molecule type" value="Genomic_DNA"/>
</dbReference>
<dbReference type="InterPro" id="IPR030678">
    <property type="entry name" value="Peptide/Ni-bd"/>
</dbReference>
<evidence type="ECO:0000256" key="3">
    <source>
        <dbReference type="ARBA" id="ARBA00022729"/>
    </source>
</evidence>
<dbReference type="PANTHER" id="PTHR30290">
    <property type="entry name" value="PERIPLASMIC BINDING COMPONENT OF ABC TRANSPORTER"/>
    <property type="match status" value="1"/>
</dbReference>
<sequence>MYGEPELRSDFTHLPYANPDAPKGGSIRFGEVGGFDSLNPFIVKGTAPWQLRYKVFESLLARNWDEPFSLYPLLAESVEIAPDRSWVEFMLDPAARFSDGSAVTVDDVIYSMELLAKDGRPNYRNTWSNVAGAERVGARGVRFRFVTPEREAPLILALHPILKRADAETRNFRETTLSPLIGSGAYVVDAFEPGRRIIFRRNPDHWARDLPVMRGQANFDEIIIDYFRDANAVWEAFTAGAIDVYRDSDPARWRAGYGFPAAQEGRIVQAEIPNGRPSGMKGFVFNTRKSIFEDIRVREALTLAFDFEWIQRTMLAGAFARIPSYFGGSPLAHSGAAEGREREILAPFADALPEGALDATIEQPVSTGDGRNRRNLRRAAKLLEDAGWRVSDGRLTDADGDAFAFEILLGAGADEQVAGIYAEALKRLGVSASVRLVDAAQYQARRNDYDYDMIVNTWALSLSPGIEQRFYWGEAGVQTPGTRNYMGVGNPAVEAALDALAAADTKAAFISSVRALDRALTAGRYVIPFWYAPKSWIAHDARLARPESVPLYGDWIGYLPDVWWRTE</sequence>
<protein>
    <submittedName>
        <fullName evidence="5">ABC transporter substrate-binding protein</fullName>
    </submittedName>
</protein>
<dbReference type="PANTHER" id="PTHR30290:SF64">
    <property type="entry name" value="ABC TRANSPORTER PERIPLASMIC BINDING PROTEIN"/>
    <property type="match status" value="1"/>
</dbReference>
<evidence type="ECO:0000256" key="1">
    <source>
        <dbReference type="ARBA" id="ARBA00004418"/>
    </source>
</evidence>
<dbReference type="GO" id="GO:0043190">
    <property type="term" value="C:ATP-binding cassette (ABC) transporter complex"/>
    <property type="evidence" value="ECO:0007669"/>
    <property type="project" value="InterPro"/>
</dbReference>